<keyword evidence="8" id="KW-0472">Membrane</keyword>
<dbReference type="Pfam" id="PF00858">
    <property type="entry name" value="ASC"/>
    <property type="match status" value="1"/>
</dbReference>
<evidence type="ECO:0000313" key="13">
    <source>
        <dbReference type="EMBL" id="GFR89693.1"/>
    </source>
</evidence>
<keyword evidence="9 11" id="KW-0739">Sodium transport</keyword>
<dbReference type="PANTHER" id="PTHR11690">
    <property type="entry name" value="AMILORIDE-SENSITIVE SODIUM CHANNEL-RELATED"/>
    <property type="match status" value="1"/>
</dbReference>
<keyword evidence="6" id="KW-0915">Sodium</keyword>
<dbReference type="PANTHER" id="PTHR11690:SF248">
    <property type="entry name" value="PICKPOCKET 17, ISOFORM A"/>
    <property type="match status" value="1"/>
</dbReference>
<evidence type="ECO:0000256" key="4">
    <source>
        <dbReference type="ARBA" id="ARBA00022692"/>
    </source>
</evidence>
<keyword evidence="2 11" id="KW-0813">Transport</keyword>
<organism evidence="13 14">
    <name type="scientific">Elysia marginata</name>
    <dbReference type="NCBI Taxonomy" id="1093978"/>
    <lineage>
        <taxon>Eukaryota</taxon>
        <taxon>Metazoa</taxon>
        <taxon>Spiralia</taxon>
        <taxon>Lophotrochozoa</taxon>
        <taxon>Mollusca</taxon>
        <taxon>Gastropoda</taxon>
        <taxon>Heterobranchia</taxon>
        <taxon>Euthyneura</taxon>
        <taxon>Panpulmonata</taxon>
        <taxon>Sacoglossa</taxon>
        <taxon>Placobranchoidea</taxon>
        <taxon>Plakobranchidae</taxon>
        <taxon>Elysia</taxon>
    </lineage>
</organism>
<proteinExistence type="inferred from homology"/>
<dbReference type="Gene3D" id="1.10.287.770">
    <property type="entry name" value="YojJ-like"/>
    <property type="match status" value="1"/>
</dbReference>
<evidence type="ECO:0000256" key="11">
    <source>
        <dbReference type="RuleBase" id="RU000679"/>
    </source>
</evidence>
<dbReference type="EMBL" id="BMAT01008636">
    <property type="protein sequence ID" value="GFR89693.1"/>
    <property type="molecule type" value="Genomic_DNA"/>
</dbReference>
<reference evidence="13 14" key="1">
    <citation type="journal article" date="2021" name="Elife">
        <title>Chloroplast acquisition without the gene transfer in kleptoplastic sea slugs, Plakobranchus ocellatus.</title>
        <authorList>
            <person name="Maeda T."/>
            <person name="Takahashi S."/>
            <person name="Yoshida T."/>
            <person name="Shimamura S."/>
            <person name="Takaki Y."/>
            <person name="Nagai Y."/>
            <person name="Toyoda A."/>
            <person name="Suzuki Y."/>
            <person name="Arimoto A."/>
            <person name="Ishii H."/>
            <person name="Satoh N."/>
            <person name="Nishiyama T."/>
            <person name="Hasebe M."/>
            <person name="Maruyama T."/>
            <person name="Minagawa J."/>
            <person name="Obokata J."/>
            <person name="Shigenobu S."/>
        </authorList>
    </citation>
    <scope>NUCLEOTIDE SEQUENCE [LARGE SCALE GENOMIC DNA]</scope>
</reference>
<dbReference type="AlphaFoldDB" id="A0AAV4GUX7"/>
<dbReference type="Proteomes" id="UP000762676">
    <property type="component" value="Unassembled WGS sequence"/>
</dbReference>
<feature type="compositionally biased region" description="Low complexity" evidence="12">
    <location>
        <begin position="55"/>
        <end position="65"/>
    </location>
</feature>
<comment type="similarity">
    <text evidence="11">Belongs to the amiloride-sensitive sodium channel (TC 1.A.6) family.</text>
</comment>
<dbReference type="InterPro" id="IPR001873">
    <property type="entry name" value="ENaC"/>
</dbReference>
<comment type="subcellular location">
    <subcellularLocation>
        <location evidence="1">Membrane</location>
        <topology evidence="1">Multi-pass membrane protein</topology>
    </subcellularLocation>
</comment>
<dbReference type="Gene3D" id="2.60.470.10">
    <property type="entry name" value="Acid-sensing ion channels like domains"/>
    <property type="match status" value="1"/>
</dbReference>
<keyword evidence="5" id="KW-1133">Transmembrane helix</keyword>
<keyword evidence="3 11" id="KW-0894">Sodium channel</keyword>
<dbReference type="GO" id="GO:0005886">
    <property type="term" value="C:plasma membrane"/>
    <property type="evidence" value="ECO:0007669"/>
    <property type="project" value="TreeGrafter"/>
</dbReference>
<gene>
    <name evidence="13" type="ORF">ElyMa_004285400</name>
</gene>
<evidence type="ECO:0000313" key="14">
    <source>
        <dbReference type="Proteomes" id="UP000762676"/>
    </source>
</evidence>
<keyword evidence="10 11" id="KW-0407">Ion channel</keyword>
<feature type="compositionally biased region" description="Polar residues" evidence="12">
    <location>
        <begin position="29"/>
        <end position="47"/>
    </location>
</feature>
<comment type="caution">
    <text evidence="13">The sequence shown here is derived from an EMBL/GenBank/DDBJ whole genome shotgun (WGS) entry which is preliminary data.</text>
</comment>
<accession>A0AAV4GUX7</accession>
<protein>
    <submittedName>
        <fullName evidence="13">Acid sensing ion channel 1</fullName>
    </submittedName>
</protein>
<evidence type="ECO:0000256" key="10">
    <source>
        <dbReference type="ARBA" id="ARBA00023303"/>
    </source>
</evidence>
<evidence type="ECO:0000256" key="12">
    <source>
        <dbReference type="SAM" id="MobiDB-lite"/>
    </source>
</evidence>
<feature type="region of interest" description="Disordered" evidence="12">
    <location>
        <begin position="24"/>
        <end position="65"/>
    </location>
</feature>
<evidence type="ECO:0000256" key="9">
    <source>
        <dbReference type="ARBA" id="ARBA00023201"/>
    </source>
</evidence>
<sequence length="547" mass="60319">MDNRLDTSPVYRRNSFNMADRKSAFGLPETNSDSNSAENFHVGNSNTIRDETSASQKSKGKQQQRSSFWELVKNFGETTSMHGLSHALGDGPIWRRLFWGALVLGFAVWAHYNVIKIIQDYQSRPVLTSVTSEFQNKMPFPAVTFCNINRVRRSKASSSLLDDLKYNAEEGSRDSVSNLLDSALRSTSPDKQAGLGHQLQDMLFGCYFGLEKCNVQNFTYNFNLNQGNCYTFAGIQYEIRKDWTSLKAGPLNGLRLELNAETDEYLPSSTVGGFKVLIHDNKEYPFPEDGGLVVAPGFYTSIGIKKTNIKRLSAPFGSCLDTQANTTKNLFSDEGFGYSRNGCQKSCFQEFVYRNCSCCDSGYPCNGDALAKATGKKIAGGVRWCNSSNFKDVDCMDGAQVLFIENKLGCSDACPPACDQSTFTTSVSTGLFPTQPSFNTTVSRIQKSGKAANISDFNSFLVSSYVVLEIFYDSFILETVSSEPAYTWNKLLGDIGGQLGLLLGFSILTAVEIVELLAVDIGWGLGLASLFKKRNGKAVAHREDDKD</sequence>
<evidence type="ECO:0000256" key="6">
    <source>
        <dbReference type="ARBA" id="ARBA00023053"/>
    </source>
</evidence>
<evidence type="ECO:0000256" key="8">
    <source>
        <dbReference type="ARBA" id="ARBA00023136"/>
    </source>
</evidence>
<evidence type="ECO:0000256" key="1">
    <source>
        <dbReference type="ARBA" id="ARBA00004141"/>
    </source>
</evidence>
<keyword evidence="14" id="KW-1185">Reference proteome</keyword>
<dbReference type="GO" id="GO:0015280">
    <property type="term" value="F:ligand-gated sodium channel activity"/>
    <property type="evidence" value="ECO:0007669"/>
    <property type="project" value="TreeGrafter"/>
</dbReference>
<name>A0AAV4GUX7_9GAST</name>
<keyword evidence="4 11" id="KW-0812">Transmembrane</keyword>
<evidence type="ECO:0000256" key="5">
    <source>
        <dbReference type="ARBA" id="ARBA00022989"/>
    </source>
</evidence>
<evidence type="ECO:0000256" key="2">
    <source>
        <dbReference type="ARBA" id="ARBA00022448"/>
    </source>
</evidence>
<keyword evidence="7 11" id="KW-0406">Ion transport</keyword>
<dbReference type="PRINTS" id="PR01078">
    <property type="entry name" value="AMINACHANNEL"/>
</dbReference>
<evidence type="ECO:0000256" key="7">
    <source>
        <dbReference type="ARBA" id="ARBA00023065"/>
    </source>
</evidence>
<evidence type="ECO:0000256" key="3">
    <source>
        <dbReference type="ARBA" id="ARBA00022461"/>
    </source>
</evidence>